<protein>
    <submittedName>
        <fullName evidence="1">Uncharacterized protein</fullName>
    </submittedName>
</protein>
<name>A0A0L9TFM6_PHAAN</name>
<dbReference type="EMBL" id="KQ258490">
    <property type="protein sequence ID" value="KOM29425.1"/>
    <property type="molecule type" value="Genomic_DNA"/>
</dbReference>
<organism evidence="1 2">
    <name type="scientific">Phaseolus angularis</name>
    <name type="common">Azuki bean</name>
    <name type="synonym">Vigna angularis</name>
    <dbReference type="NCBI Taxonomy" id="3914"/>
    <lineage>
        <taxon>Eukaryota</taxon>
        <taxon>Viridiplantae</taxon>
        <taxon>Streptophyta</taxon>
        <taxon>Embryophyta</taxon>
        <taxon>Tracheophyta</taxon>
        <taxon>Spermatophyta</taxon>
        <taxon>Magnoliopsida</taxon>
        <taxon>eudicotyledons</taxon>
        <taxon>Gunneridae</taxon>
        <taxon>Pentapetalae</taxon>
        <taxon>rosids</taxon>
        <taxon>fabids</taxon>
        <taxon>Fabales</taxon>
        <taxon>Fabaceae</taxon>
        <taxon>Papilionoideae</taxon>
        <taxon>50 kb inversion clade</taxon>
        <taxon>NPAAA clade</taxon>
        <taxon>indigoferoid/millettioid clade</taxon>
        <taxon>Phaseoleae</taxon>
        <taxon>Vigna</taxon>
    </lineage>
</organism>
<sequence>MSGGSNPSKLYQVKPFFRSLAGPDQVNVLVKPSILRQAPPSLSVNQPFILTSPRGCLCEALFLLMKVESHLHVLLSKVPSHGPSLLLNPAWTLLLSPWTRVAAAGRT</sequence>
<dbReference type="Proteomes" id="UP000053144">
    <property type="component" value="Unassembled WGS sequence"/>
</dbReference>
<evidence type="ECO:0000313" key="2">
    <source>
        <dbReference type="Proteomes" id="UP000053144"/>
    </source>
</evidence>
<accession>A0A0L9TFM6</accession>
<gene>
    <name evidence="1" type="ORF">LR48_Vigan681s000600</name>
</gene>
<evidence type="ECO:0000313" key="1">
    <source>
        <dbReference type="EMBL" id="KOM29425.1"/>
    </source>
</evidence>
<reference evidence="2" key="1">
    <citation type="journal article" date="2015" name="Proc. Natl. Acad. Sci. U.S.A.">
        <title>Genome sequencing of adzuki bean (Vigna angularis) provides insight into high starch and low fat accumulation and domestication.</title>
        <authorList>
            <person name="Yang K."/>
            <person name="Tian Z."/>
            <person name="Chen C."/>
            <person name="Luo L."/>
            <person name="Zhao B."/>
            <person name="Wang Z."/>
            <person name="Yu L."/>
            <person name="Li Y."/>
            <person name="Sun Y."/>
            <person name="Li W."/>
            <person name="Chen Y."/>
            <person name="Li Y."/>
            <person name="Zhang Y."/>
            <person name="Ai D."/>
            <person name="Zhao J."/>
            <person name="Shang C."/>
            <person name="Ma Y."/>
            <person name="Wu B."/>
            <person name="Wang M."/>
            <person name="Gao L."/>
            <person name="Sun D."/>
            <person name="Zhang P."/>
            <person name="Guo F."/>
            <person name="Wang W."/>
            <person name="Li Y."/>
            <person name="Wang J."/>
            <person name="Varshney R.K."/>
            <person name="Wang J."/>
            <person name="Ling H.Q."/>
            <person name="Wan P."/>
        </authorList>
    </citation>
    <scope>NUCLEOTIDE SEQUENCE</scope>
    <source>
        <strain evidence="2">cv. Jingnong 6</strain>
    </source>
</reference>
<proteinExistence type="predicted"/>
<dbReference type="Gramene" id="KOM29425">
    <property type="protein sequence ID" value="KOM29425"/>
    <property type="gene ID" value="LR48_Vigan681s000600"/>
</dbReference>
<dbReference type="AlphaFoldDB" id="A0A0L9TFM6"/>